<evidence type="ECO:0000256" key="2">
    <source>
        <dbReference type="ARBA" id="ARBA00023254"/>
    </source>
</evidence>
<dbReference type="InterPro" id="IPR052469">
    <property type="entry name" value="MEIOB"/>
</dbReference>
<proteinExistence type="inferred from homology"/>
<sequence>MAKRGKFQRLAEMQPTMTHFSTVALIVSKSAPNIFYDKMSGFERGVITLTIRDSPNDLTNCKCWGQRAWVDEYAAMFHIGHVVDIVGAKVMSLPQVLPGEQRYHPQTTLSCALVVNEGYGYVVRHDSDESDTIMVLQQLLQCPTKPLGAALKLADVRSGLESPDKMITAYVDLLVAVVAVRPVREIKRKLPAIHSKVQDLLNCLEVIVIDASYPEGMLLSVWQADWIRRAQQWQPRRTLLHLVGVRVSYSDFHRCPVLSHSNCTLICENPQATGKDCQLLLALAATVPLKSFDGCAQAELDNLPAAASIQAQMTVRQIYSRAEGELQDASTNQFTSVLYGMVTKFDLDGFSTHINRKCTACQRLIPRNLEDCASDACQMEFLLGLDGPRYTSYFNINIQFSDHTGTLVEARLAGNPAERILGLQADDFERLADRDKSELKWSILLKYFETRLLVKKSAGMRNNLVVLVVDMEAIPLGKLVEKVAAF</sequence>
<evidence type="ECO:0000256" key="1">
    <source>
        <dbReference type="ARBA" id="ARBA00023125"/>
    </source>
</evidence>
<dbReference type="Pfam" id="PF24903">
    <property type="entry name" value="OB_MEIOB_N"/>
    <property type="match status" value="1"/>
</dbReference>
<keyword evidence="2" id="KW-0469">Meiosis</keyword>
<reference evidence="6" key="1">
    <citation type="journal article" date="2021" name="Elife">
        <title>Highly contiguous assemblies of 101 drosophilid genomes.</title>
        <authorList>
            <person name="Kim B.Y."/>
            <person name="Wang J.R."/>
            <person name="Miller D.E."/>
            <person name="Barmina O."/>
            <person name="Delaney E."/>
            <person name="Thompson A."/>
            <person name="Comeault A.A."/>
            <person name="Peede D."/>
            <person name="D'Agostino E.R."/>
            <person name="Pelaez J."/>
            <person name="Aguilar J.M."/>
            <person name="Haji D."/>
            <person name="Matsunaga T."/>
            <person name="Armstrong E.E."/>
            <person name="Zych M."/>
            <person name="Ogawa Y."/>
            <person name="Stamenkovic-Radak M."/>
            <person name="Jelic M."/>
            <person name="Veselinovic M.S."/>
            <person name="Tanaskovic M."/>
            <person name="Eric P."/>
            <person name="Gao J.J."/>
            <person name="Katoh T.K."/>
            <person name="Toda M.J."/>
            <person name="Watabe H."/>
            <person name="Watada M."/>
            <person name="Davis J.S."/>
            <person name="Moyle L.C."/>
            <person name="Manoli G."/>
            <person name="Bertolini E."/>
            <person name="Kostal V."/>
            <person name="Hawley R.S."/>
            <person name="Takahashi A."/>
            <person name="Jones C.D."/>
            <person name="Price D.K."/>
            <person name="Whiteman N."/>
            <person name="Kopp A."/>
            <person name="Matute D.R."/>
            <person name="Petrov D.A."/>
        </authorList>
    </citation>
    <scope>NUCLEOTIDE SEQUENCE [LARGE SCALE GENOMIC DNA]</scope>
</reference>
<accession>A0A6P4ETU3</accession>
<keyword evidence="1" id="KW-0238">DNA-binding</keyword>
<evidence type="ECO:0000313" key="6">
    <source>
        <dbReference type="Proteomes" id="UP001652680"/>
    </source>
</evidence>
<dbReference type="SUPFAM" id="SSF50249">
    <property type="entry name" value="Nucleic acid-binding proteins"/>
    <property type="match status" value="1"/>
</dbReference>
<organism evidence="7">
    <name type="scientific">Drosophila rhopaloa</name>
    <name type="common">Fruit fly</name>
    <dbReference type="NCBI Taxonomy" id="1041015"/>
    <lineage>
        <taxon>Eukaryota</taxon>
        <taxon>Metazoa</taxon>
        <taxon>Ecdysozoa</taxon>
        <taxon>Arthropoda</taxon>
        <taxon>Hexapoda</taxon>
        <taxon>Insecta</taxon>
        <taxon>Pterygota</taxon>
        <taxon>Neoptera</taxon>
        <taxon>Endopterygota</taxon>
        <taxon>Diptera</taxon>
        <taxon>Brachycera</taxon>
        <taxon>Muscomorpha</taxon>
        <taxon>Ephydroidea</taxon>
        <taxon>Drosophilidae</taxon>
        <taxon>Drosophila</taxon>
        <taxon>Sophophora</taxon>
    </lineage>
</organism>
<comment type="similarity">
    <text evidence="3">Belongs to the MEIOB family.</text>
</comment>
<dbReference type="OrthoDB" id="9937820at2759"/>
<keyword evidence="6" id="KW-1185">Reference proteome</keyword>
<dbReference type="CTD" id="31705"/>
<protein>
    <submittedName>
        <fullName evidence="7">Protein hold'em</fullName>
    </submittedName>
</protein>
<dbReference type="InterPro" id="IPR012340">
    <property type="entry name" value="NA-bd_OB-fold"/>
</dbReference>
<evidence type="ECO:0000313" key="7">
    <source>
        <dbReference type="RefSeq" id="XP_016981562.1"/>
    </source>
</evidence>
<dbReference type="GO" id="GO:0000712">
    <property type="term" value="P:resolution of meiotic recombination intermediates"/>
    <property type="evidence" value="ECO:0007669"/>
    <property type="project" value="TreeGrafter"/>
</dbReference>
<dbReference type="RefSeq" id="XP_016981562.1">
    <property type="nucleotide sequence ID" value="XM_017126073.1"/>
</dbReference>
<dbReference type="AlphaFoldDB" id="A0A6P4ETU3"/>
<evidence type="ECO:0000256" key="3">
    <source>
        <dbReference type="ARBA" id="ARBA00038329"/>
    </source>
</evidence>
<reference evidence="7" key="2">
    <citation type="submission" date="2025-04" db="UniProtKB">
        <authorList>
            <consortium name="RefSeq"/>
        </authorList>
    </citation>
    <scope>IDENTIFICATION</scope>
</reference>
<gene>
    <name evidence="7" type="primary">LOC108046414</name>
    <name evidence="5" type="synonym">108046414</name>
</gene>
<dbReference type="EnsemblMetazoa" id="XM_044461174.1">
    <property type="protein sequence ID" value="XP_044317109.1"/>
    <property type="gene ID" value="LOC108046414"/>
</dbReference>
<evidence type="ECO:0000259" key="4">
    <source>
        <dbReference type="Pfam" id="PF24903"/>
    </source>
</evidence>
<dbReference type="GO" id="GO:0003697">
    <property type="term" value="F:single-stranded DNA binding"/>
    <property type="evidence" value="ECO:0007669"/>
    <property type="project" value="TreeGrafter"/>
</dbReference>
<name>A0A6P4ETU3_DRORH</name>
<dbReference type="GeneID" id="108046414"/>
<dbReference type="Gene3D" id="2.40.50.140">
    <property type="entry name" value="Nucleic acid-binding proteins"/>
    <property type="match status" value="1"/>
</dbReference>
<evidence type="ECO:0000313" key="5">
    <source>
        <dbReference type="EnsemblMetazoa" id="XP_044317109.1"/>
    </source>
</evidence>
<dbReference type="PANTHER" id="PTHR21166">
    <property type="entry name" value="CELL DIVISION CONTROL PROTEIN 24 OB DOMAIN-CONTAINING PROTEIN-RELATED"/>
    <property type="match status" value="1"/>
</dbReference>
<dbReference type="InterPro" id="IPR056880">
    <property type="entry name" value="OB_MEIOB_N"/>
</dbReference>
<dbReference type="GO" id="GO:0008310">
    <property type="term" value="F:single-stranded DNA 3'-5' DNA exonuclease activity"/>
    <property type="evidence" value="ECO:0007669"/>
    <property type="project" value="TreeGrafter"/>
</dbReference>
<reference evidence="5" key="3">
    <citation type="submission" date="2025-05" db="UniProtKB">
        <authorList>
            <consortium name="EnsemblMetazoa"/>
        </authorList>
    </citation>
    <scope>IDENTIFICATION</scope>
</reference>
<dbReference type="RefSeq" id="XP_044317109.1">
    <property type="nucleotide sequence ID" value="XM_044461174.1"/>
</dbReference>
<feature type="domain" description="MEIOB-like N-terminal" evidence="4">
    <location>
        <begin position="5"/>
        <end position="145"/>
    </location>
</feature>
<dbReference type="PANTHER" id="PTHR21166:SF2">
    <property type="entry name" value="CELL DIVISION CONTROL PROTEIN 24 OB DOMAIN-CONTAINING PROTEIN-RELATED"/>
    <property type="match status" value="1"/>
</dbReference>
<dbReference type="Proteomes" id="UP001652680">
    <property type="component" value="Unassembled WGS sequence"/>
</dbReference>